<keyword evidence="4" id="KW-0067">ATP-binding</keyword>
<dbReference type="Gene3D" id="3.40.50.300">
    <property type="entry name" value="P-loop containing nucleotide triphosphate hydrolases"/>
    <property type="match status" value="1"/>
</dbReference>
<proteinExistence type="predicted"/>
<evidence type="ECO:0000256" key="2">
    <source>
        <dbReference type="ARBA" id="ARBA00022692"/>
    </source>
</evidence>
<gene>
    <name evidence="10" type="primary">cydC</name>
    <name evidence="10" type="ORF">ACFSNB_08750</name>
</gene>
<dbReference type="SUPFAM" id="SSF90123">
    <property type="entry name" value="ABC transporter transmembrane region"/>
    <property type="match status" value="1"/>
</dbReference>
<feature type="transmembrane region" description="Helical" evidence="7">
    <location>
        <begin position="133"/>
        <end position="156"/>
    </location>
</feature>
<dbReference type="PROSITE" id="PS50893">
    <property type="entry name" value="ABC_TRANSPORTER_2"/>
    <property type="match status" value="1"/>
</dbReference>
<accession>A0ABW5CCZ9</accession>
<evidence type="ECO:0000259" key="8">
    <source>
        <dbReference type="PROSITE" id="PS50893"/>
    </source>
</evidence>
<feature type="transmembrane region" description="Helical" evidence="7">
    <location>
        <begin position="162"/>
        <end position="185"/>
    </location>
</feature>
<dbReference type="Gene3D" id="1.20.1560.10">
    <property type="entry name" value="ABC transporter type 1, transmembrane domain"/>
    <property type="match status" value="1"/>
</dbReference>
<evidence type="ECO:0000256" key="6">
    <source>
        <dbReference type="ARBA" id="ARBA00023136"/>
    </source>
</evidence>
<keyword evidence="11" id="KW-1185">Reference proteome</keyword>
<dbReference type="EMBL" id="JBHUIY010000014">
    <property type="protein sequence ID" value="MFD2233893.1"/>
    <property type="molecule type" value="Genomic_DNA"/>
</dbReference>
<protein>
    <submittedName>
        <fullName evidence="10">Thiol reductant ABC exporter subunit CydC</fullName>
    </submittedName>
</protein>
<dbReference type="InterPro" id="IPR003439">
    <property type="entry name" value="ABC_transporter-like_ATP-bd"/>
</dbReference>
<name>A0ABW5CCZ9_9PROT</name>
<dbReference type="InterPro" id="IPR003593">
    <property type="entry name" value="AAA+_ATPase"/>
</dbReference>
<dbReference type="InterPro" id="IPR014223">
    <property type="entry name" value="ABC_CydC/D"/>
</dbReference>
<dbReference type="NCBIfam" id="TIGR02868">
    <property type="entry name" value="CydC"/>
    <property type="match status" value="1"/>
</dbReference>
<dbReference type="InterPro" id="IPR011527">
    <property type="entry name" value="ABC1_TM_dom"/>
</dbReference>
<dbReference type="PANTHER" id="PTHR24221">
    <property type="entry name" value="ATP-BINDING CASSETTE SUB-FAMILY B"/>
    <property type="match status" value="1"/>
</dbReference>
<organism evidence="10 11">
    <name type="scientific">Phaeospirillum tilakii</name>
    <dbReference type="NCBI Taxonomy" id="741673"/>
    <lineage>
        <taxon>Bacteria</taxon>
        <taxon>Pseudomonadati</taxon>
        <taxon>Pseudomonadota</taxon>
        <taxon>Alphaproteobacteria</taxon>
        <taxon>Rhodospirillales</taxon>
        <taxon>Rhodospirillaceae</taxon>
        <taxon>Phaeospirillum</taxon>
    </lineage>
</organism>
<keyword evidence="5 7" id="KW-1133">Transmembrane helix</keyword>
<comment type="subcellular location">
    <subcellularLocation>
        <location evidence="1">Cell membrane</location>
        <topology evidence="1">Multi-pass membrane protein</topology>
    </subcellularLocation>
</comment>
<sequence length="549" mass="57224">MMPLLLRLIRLYLPVWAWLGLAFVLALATLLAQSGLMALSGWFIAAMALAGASGGRLDYFTPAALIRAAAILRTGGRYGERLIGHEATFRLIARLRVWLYRKMAPLPLEARGAEAAADLAQRLRGDLDRLETLFLRLAAPLGVALAGGAVGVAWIARSSPALAVVEAGLLLLAGFAVPGLVARAATRRGVAQVRRQAALAVAAVELVQGLPELLVFGAGGRARARLAAESDALIGAQLGLGRLTALSQAALLLCGQLALWAAVLLVLPLVAAGGLPGPDLVMLALLALALFEAVAPLPAAFLALGGTIESARRVFALADAAPPAPLRAGLGSLPPRCDLAVRGLRFAWAGRPPLFDGLDFDLPQGGRVALLGPSGSGKSSLVLLLTGLLTPEAGVITLDGRPITDWDDETRRRCFAVAPQNGGLFSGSVREILCLGRPDADDPALWRALALVGLDDFVAGLPQGLGSWLGAAGLTLSGGQARRLSIARALLRPAPVLVLDEPGEGLPIEAEQDLLDRVIDRLDGRSLLLITHRLAGLARMDRVVRLGNP</sequence>
<evidence type="ECO:0000256" key="7">
    <source>
        <dbReference type="SAM" id="Phobius"/>
    </source>
</evidence>
<dbReference type="Proteomes" id="UP001597296">
    <property type="component" value="Unassembled WGS sequence"/>
</dbReference>
<feature type="transmembrane region" description="Helical" evidence="7">
    <location>
        <begin position="250"/>
        <end position="274"/>
    </location>
</feature>
<dbReference type="SUPFAM" id="SSF52540">
    <property type="entry name" value="P-loop containing nucleoside triphosphate hydrolases"/>
    <property type="match status" value="1"/>
</dbReference>
<evidence type="ECO:0000313" key="11">
    <source>
        <dbReference type="Proteomes" id="UP001597296"/>
    </source>
</evidence>
<dbReference type="PROSITE" id="PS00211">
    <property type="entry name" value="ABC_TRANSPORTER_1"/>
    <property type="match status" value="1"/>
</dbReference>
<reference evidence="11" key="1">
    <citation type="journal article" date="2019" name="Int. J. Syst. Evol. Microbiol.">
        <title>The Global Catalogue of Microorganisms (GCM) 10K type strain sequencing project: providing services to taxonomists for standard genome sequencing and annotation.</title>
        <authorList>
            <consortium name="The Broad Institute Genomics Platform"/>
            <consortium name="The Broad Institute Genome Sequencing Center for Infectious Disease"/>
            <person name="Wu L."/>
            <person name="Ma J."/>
        </authorList>
    </citation>
    <scope>NUCLEOTIDE SEQUENCE [LARGE SCALE GENOMIC DNA]</scope>
    <source>
        <strain evidence="11">KCTC 15012</strain>
    </source>
</reference>
<dbReference type="PANTHER" id="PTHR24221:SF590">
    <property type="entry name" value="COMPONENT LINKED WITH THE ASSEMBLY OF CYTOCHROME' TRANSPORT TRANSMEMBRANE ATP-BINDING PROTEIN ABC TRANSPORTER CYDD-RELATED"/>
    <property type="match status" value="1"/>
</dbReference>
<evidence type="ECO:0000256" key="3">
    <source>
        <dbReference type="ARBA" id="ARBA00022741"/>
    </source>
</evidence>
<keyword evidence="3" id="KW-0547">Nucleotide-binding</keyword>
<dbReference type="CDD" id="cd03228">
    <property type="entry name" value="ABCC_MRP_Like"/>
    <property type="match status" value="1"/>
</dbReference>
<feature type="domain" description="ABC transporter" evidence="8">
    <location>
        <begin position="339"/>
        <end position="548"/>
    </location>
</feature>
<evidence type="ECO:0000256" key="4">
    <source>
        <dbReference type="ARBA" id="ARBA00022840"/>
    </source>
</evidence>
<keyword evidence="2 7" id="KW-0812">Transmembrane</keyword>
<dbReference type="InterPro" id="IPR039421">
    <property type="entry name" value="Type_1_exporter"/>
</dbReference>
<dbReference type="PROSITE" id="PS50929">
    <property type="entry name" value="ABC_TM1F"/>
    <property type="match status" value="1"/>
</dbReference>
<evidence type="ECO:0000313" key="10">
    <source>
        <dbReference type="EMBL" id="MFD2233893.1"/>
    </source>
</evidence>
<feature type="transmembrane region" description="Helical" evidence="7">
    <location>
        <begin position="38"/>
        <end position="57"/>
    </location>
</feature>
<dbReference type="InterPro" id="IPR017871">
    <property type="entry name" value="ABC_transporter-like_CS"/>
</dbReference>
<comment type="caution">
    <text evidence="10">The sequence shown here is derived from an EMBL/GenBank/DDBJ whole genome shotgun (WGS) entry which is preliminary data.</text>
</comment>
<dbReference type="InterPro" id="IPR036640">
    <property type="entry name" value="ABC1_TM_sf"/>
</dbReference>
<keyword evidence="6 7" id="KW-0472">Membrane</keyword>
<evidence type="ECO:0000259" key="9">
    <source>
        <dbReference type="PROSITE" id="PS50929"/>
    </source>
</evidence>
<dbReference type="InterPro" id="IPR027417">
    <property type="entry name" value="P-loop_NTPase"/>
</dbReference>
<feature type="transmembrane region" description="Helical" evidence="7">
    <location>
        <begin position="280"/>
        <end position="304"/>
    </location>
</feature>
<evidence type="ECO:0000256" key="1">
    <source>
        <dbReference type="ARBA" id="ARBA00004651"/>
    </source>
</evidence>
<feature type="domain" description="ABC transmembrane type-1" evidence="9">
    <location>
        <begin position="21"/>
        <end position="306"/>
    </location>
</feature>
<dbReference type="RefSeq" id="WP_377315792.1">
    <property type="nucleotide sequence ID" value="NZ_JBHUIY010000014.1"/>
</dbReference>
<dbReference type="Pfam" id="PF00005">
    <property type="entry name" value="ABC_tran"/>
    <property type="match status" value="1"/>
</dbReference>
<feature type="transmembrane region" description="Helical" evidence="7">
    <location>
        <begin position="12"/>
        <end position="32"/>
    </location>
</feature>
<evidence type="ECO:0000256" key="5">
    <source>
        <dbReference type="ARBA" id="ARBA00022989"/>
    </source>
</evidence>
<dbReference type="SMART" id="SM00382">
    <property type="entry name" value="AAA"/>
    <property type="match status" value="1"/>
</dbReference>